<organism evidence="2 3">
    <name type="scientific">Cordyceps javanica</name>
    <dbReference type="NCBI Taxonomy" id="43265"/>
    <lineage>
        <taxon>Eukaryota</taxon>
        <taxon>Fungi</taxon>
        <taxon>Dikarya</taxon>
        <taxon>Ascomycota</taxon>
        <taxon>Pezizomycotina</taxon>
        <taxon>Sordariomycetes</taxon>
        <taxon>Hypocreomycetidae</taxon>
        <taxon>Hypocreales</taxon>
        <taxon>Cordycipitaceae</taxon>
        <taxon>Cordyceps</taxon>
    </lineage>
</organism>
<name>A0A545V0F1_9HYPO</name>
<dbReference type="Proteomes" id="UP000315783">
    <property type="component" value="Unassembled WGS sequence"/>
</dbReference>
<proteinExistence type="predicted"/>
<protein>
    <submittedName>
        <fullName evidence="2">Uncharacterized protein</fullName>
    </submittedName>
</protein>
<evidence type="ECO:0000313" key="3">
    <source>
        <dbReference type="Proteomes" id="UP000315783"/>
    </source>
</evidence>
<dbReference type="AlphaFoldDB" id="A0A545V0F1"/>
<keyword evidence="3" id="KW-1185">Reference proteome</keyword>
<keyword evidence="1" id="KW-0812">Transmembrane</keyword>
<gene>
    <name evidence="2" type="ORF">IF1G_06185</name>
</gene>
<accession>A0A545V0F1</accession>
<evidence type="ECO:0000256" key="1">
    <source>
        <dbReference type="SAM" id="Phobius"/>
    </source>
</evidence>
<keyword evidence="1" id="KW-0472">Membrane</keyword>
<sequence>MGDTVNLFRVPWLRRGRWPGSVLEGRGRCLQGCAMCCLAQCGLGPCSYYYPQPSARSEPGRRGGLHRIQGYTLVNCFLCIVITVTLALHDSIVPLLGHACQQEECRGSQKTCSSSYHRVRESTRHCPTGHRTPSSRMYTSDLEARGMWWHVSLLWETGCDIAFMLSSISTAWFGIPTMRGYVNHELFQLQGPVGLAASARAVRLPAAPQEKADCYAGKGSLWRCELASTCAGGMVERRDVEPKGLRRSTPPVSKRAACCRQQRASDCDCGLATE</sequence>
<keyword evidence="1" id="KW-1133">Transmembrane helix</keyword>
<dbReference type="EMBL" id="SPUK01000008">
    <property type="protein sequence ID" value="TQV95198.1"/>
    <property type="molecule type" value="Genomic_DNA"/>
</dbReference>
<feature type="transmembrane region" description="Helical" evidence="1">
    <location>
        <begin position="70"/>
        <end position="88"/>
    </location>
</feature>
<evidence type="ECO:0000313" key="2">
    <source>
        <dbReference type="EMBL" id="TQV95198.1"/>
    </source>
</evidence>
<comment type="caution">
    <text evidence="2">The sequence shown here is derived from an EMBL/GenBank/DDBJ whole genome shotgun (WGS) entry which is preliminary data.</text>
</comment>
<reference evidence="2 3" key="1">
    <citation type="journal article" date="2019" name="Appl. Microbiol. Biotechnol.">
        <title>Genome sequence of Isaria javanica and comparative genome analysis insights into family S53 peptidase evolution in fungal entomopathogens.</title>
        <authorList>
            <person name="Lin R."/>
            <person name="Zhang X."/>
            <person name="Xin B."/>
            <person name="Zou M."/>
            <person name="Gao Y."/>
            <person name="Qin F."/>
            <person name="Hu Q."/>
            <person name="Xie B."/>
            <person name="Cheng X."/>
        </authorList>
    </citation>
    <scope>NUCLEOTIDE SEQUENCE [LARGE SCALE GENOMIC DNA]</scope>
    <source>
        <strain evidence="2 3">IJ1G</strain>
    </source>
</reference>